<feature type="domain" description="AB hydrolase-1" evidence="4">
    <location>
        <begin position="41"/>
        <end position="316"/>
    </location>
</feature>
<dbReference type="NCBIfam" id="NF001209">
    <property type="entry name" value="PRK00175.1"/>
    <property type="match status" value="1"/>
</dbReference>
<dbReference type="Gene3D" id="1.10.1740.110">
    <property type="match status" value="1"/>
</dbReference>
<keyword evidence="2 5" id="KW-0012">Acyltransferase</keyword>
<dbReference type="PANTHER" id="PTHR32268:SF11">
    <property type="entry name" value="HOMOSERINE O-ACETYLTRANSFERASE"/>
    <property type="match status" value="1"/>
</dbReference>
<evidence type="ECO:0000259" key="4">
    <source>
        <dbReference type="Pfam" id="PF00561"/>
    </source>
</evidence>
<feature type="active site" evidence="2 3">
    <location>
        <position position="299"/>
    </location>
</feature>
<dbReference type="HAMAP" id="MF_00296">
    <property type="entry name" value="MetX_acyltransf"/>
    <property type="match status" value="1"/>
</dbReference>
<feature type="active site" description="Nucleophile" evidence="2 3">
    <location>
        <position position="142"/>
    </location>
</feature>
<dbReference type="InterPro" id="IPR029058">
    <property type="entry name" value="AB_hydrolase_fold"/>
</dbReference>
<accession>A0A5D4T7T2</accession>
<dbReference type="GO" id="GO:0009086">
    <property type="term" value="P:methionine biosynthetic process"/>
    <property type="evidence" value="ECO:0007669"/>
    <property type="project" value="UniProtKB-UniRule"/>
</dbReference>
<dbReference type="InterPro" id="IPR000073">
    <property type="entry name" value="AB_hydrolase_1"/>
</dbReference>
<comment type="function">
    <text evidence="2">Transfers an acetyl group from acetyl-CoA to L-homoserine, forming acetyl-L-homoserine.</text>
</comment>
<dbReference type="UniPathway" id="UPA00051">
    <property type="reaction ID" value="UER00074"/>
</dbReference>
<dbReference type="GO" id="GO:0009092">
    <property type="term" value="P:homoserine metabolic process"/>
    <property type="evidence" value="ECO:0007669"/>
    <property type="project" value="TreeGrafter"/>
</dbReference>
<evidence type="ECO:0000256" key="1">
    <source>
        <dbReference type="ARBA" id="ARBA00022679"/>
    </source>
</evidence>
<dbReference type="NCBIfam" id="TIGR01392">
    <property type="entry name" value="homoserO_Ac_trn"/>
    <property type="match status" value="1"/>
</dbReference>
<evidence type="ECO:0000313" key="6">
    <source>
        <dbReference type="Proteomes" id="UP000322524"/>
    </source>
</evidence>
<comment type="subcellular location">
    <subcellularLocation>
        <location evidence="2">Cytoplasm</location>
    </subcellularLocation>
</comment>
<dbReference type="PIRSF" id="PIRSF000443">
    <property type="entry name" value="Homoser_Ac_trans"/>
    <property type="match status" value="1"/>
</dbReference>
<name>A0A5D4T7T2_9BACI</name>
<dbReference type="EMBL" id="VTEV01000001">
    <property type="protein sequence ID" value="TYS70961.1"/>
    <property type="molecule type" value="Genomic_DNA"/>
</dbReference>
<evidence type="ECO:0000256" key="2">
    <source>
        <dbReference type="HAMAP-Rule" id="MF_00296"/>
    </source>
</evidence>
<proteinExistence type="inferred from homology"/>
<evidence type="ECO:0000256" key="3">
    <source>
        <dbReference type="PIRSR" id="PIRSR000443-1"/>
    </source>
</evidence>
<comment type="subunit">
    <text evidence="2">Homodimer.</text>
</comment>
<organism evidence="5 6">
    <name type="scientific">Sutcliffiella horikoshii</name>
    <dbReference type="NCBI Taxonomy" id="79883"/>
    <lineage>
        <taxon>Bacteria</taxon>
        <taxon>Bacillati</taxon>
        <taxon>Bacillota</taxon>
        <taxon>Bacilli</taxon>
        <taxon>Bacillales</taxon>
        <taxon>Bacillaceae</taxon>
        <taxon>Sutcliffiella</taxon>
    </lineage>
</organism>
<dbReference type="PANTHER" id="PTHR32268">
    <property type="entry name" value="HOMOSERINE O-ACETYLTRANSFERASE"/>
    <property type="match status" value="1"/>
</dbReference>
<gene>
    <name evidence="2" type="primary">metXA</name>
    <name evidence="5" type="ORF">FZC76_03440</name>
</gene>
<reference evidence="5 6" key="1">
    <citation type="submission" date="2019-08" db="EMBL/GenBank/DDBJ databases">
        <title>Bacillus genomes from the desert of Cuatro Cienegas, Coahuila.</title>
        <authorList>
            <person name="Olmedo-Alvarez G."/>
        </authorList>
    </citation>
    <scope>NUCLEOTIDE SEQUENCE [LARGE SCALE GENOMIC DNA]</scope>
    <source>
        <strain evidence="5 6">CH28_1T</strain>
    </source>
</reference>
<dbReference type="RefSeq" id="WP_148986861.1">
    <property type="nucleotide sequence ID" value="NZ_VTEV01000001.1"/>
</dbReference>
<evidence type="ECO:0000313" key="5">
    <source>
        <dbReference type="EMBL" id="TYS70961.1"/>
    </source>
</evidence>
<sequence length="360" mass="40635">MSCQTEHTKKVSIGTLLLENGKKLSNVEIAYERVGNPDGEVIVVCHALSGNQGTVGTQNYPGWWSEFIGPDLYVDTNRYQVITMNVLGGCGGSTGPKSINPETKRKYGSSFPAVTIRDMVHSQHQALQYLGINRVKAILGGSLGGMQVLEWGLLYPQFSEILIPMAVTPYFTDYALAYNSIGRHAIKSDPLWDNGNYSEGTIIKGMEIARMVGLVTYRSESLFNERFNREKKDGVGIEYQVDSYLKYQGQKFSNRFDANSYLILLQAMDQYDLGFKRGGWQKALEKVEAKVYMLSFSGDLLYPPFLAEAFVEELKKRNKNAAYIHVETRFGHDGFLVEFEKWGHHVKNELERKEVTECLT</sequence>
<keyword evidence="2" id="KW-0963">Cytoplasm</keyword>
<dbReference type="EC" id="2.3.1.31" evidence="2"/>
<protein>
    <recommendedName>
        <fullName evidence="2">Homoserine O-acetyltransferase</fullName>
        <shortName evidence="2">HAT</shortName>
        <ecNumber evidence="2">2.3.1.31</ecNumber>
    </recommendedName>
    <alternativeName>
        <fullName evidence="2">Homoserine transacetylase</fullName>
        <shortName evidence="2">HTA</shortName>
    </alternativeName>
</protein>
<feature type="active site" evidence="2 3">
    <location>
        <position position="332"/>
    </location>
</feature>
<keyword evidence="1 2" id="KW-0808">Transferase</keyword>
<dbReference type="SUPFAM" id="SSF53474">
    <property type="entry name" value="alpha/beta-Hydrolases"/>
    <property type="match status" value="1"/>
</dbReference>
<dbReference type="InterPro" id="IPR008220">
    <property type="entry name" value="HAT_MetX-like"/>
</dbReference>
<dbReference type="Pfam" id="PF00561">
    <property type="entry name" value="Abhydrolase_1"/>
    <property type="match status" value="1"/>
</dbReference>
<dbReference type="GO" id="GO:0004414">
    <property type="term" value="F:homoserine O-acetyltransferase activity"/>
    <property type="evidence" value="ECO:0007669"/>
    <property type="project" value="UniProtKB-UniRule"/>
</dbReference>
<keyword evidence="2" id="KW-0028">Amino-acid biosynthesis</keyword>
<comment type="caution">
    <text evidence="2">Lacks conserved residue(s) required for the propagation of feature annotation.</text>
</comment>
<dbReference type="Proteomes" id="UP000322524">
    <property type="component" value="Unassembled WGS sequence"/>
</dbReference>
<feature type="binding site" evidence="2">
    <location>
        <position position="333"/>
    </location>
    <ligand>
        <name>substrate</name>
    </ligand>
</feature>
<dbReference type="Gene3D" id="3.40.50.1820">
    <property type="entry name" value="alpha/beta hydrolase"/>
    <property type="match status" value="1"/>
</dbReference>
<comment type="catalytic activity">
    <reaction evidence="2">
        <text>L-homoserine + acetyl-CoA = O-acetyl-L-homoserine + CoA</text>
        <dbReference type="Rhea" id="RHEA:13701"/>
        <dbReference type="ChEBI" id="CHEBI:57287"/>
        <dbReference type="ChEBI" id="CHEBI:57288"/>
        <dbReference type="ChEBI" id="CHEBI:57476"/>
        <dbReference type="ChEBI" id="CHEBI:57716"/>
        <dbReference type="EC" id="2.3.1.31"/>
    </reaction>
</comment>
<dbReference type="OrthoDB" id="9800754at2"/>
<dbReference type="AlphaFoldDB" id="A0A5D4T7T2"/>
<feature type="binding site" evidence="2">
    <location>
        <position position="210"/>
    </location>
    <ligand>
        <name>substrate</name>
    </ligand>
</feature>
<dbReference type="GO" id="GO:0005737">
    <property type="term" value="C:cytoplasm"/>
    <property type="evidence" value="ECO:0007669"/>
    <property type="project" value="UniProtKB-SubCell"/>
</dbReference>
<keyword evidence="2" id="KW-0486">Methionine biosynthesis</keyword>
<comment type="pathway">
    <text evidence="2">Amino-acid biosynthesis; L-methionine biosynthesis via de novo pathway; O-acetyl-L-homoserine from L-homoserine: step 1/1.</text>
</comment>
<dbReference type="STRING" id="79883.GCA_001636495_03421"/>
<comment type="similarity">
    <text evidence="2">Belongs to the AB hydrolase superfamily. MetX family.</text>
</comment>
<comment type="caution">
    <text evidence="5">The sequence shown here is derived from an EMBL/GenBank/DDBJ whole genome shotgun (WGS) entry which is preliminary data.</text>
</comment>